<name>A0A0G1CD99_9BACT</name>
<feature type="transmembrane region" description="Helical" evidence="8">
    <location>
        <begin position="176"/>
        <end position="201"/>
    </location>
</feature>
<keyword evidence="5 8" id="KW-1133">Transmembrane helix</keyword>
<feature type="transmembrane region" description="Helical" evidence="8">
    <location>
        <begin position="103"/>
        <end position="125"/>
    </location>
</feature>
<comment type="caution">
    <text evidence="9">The sequence shown here is derived from an EMBL/GenBank/DDBJ whole genome shotgun (WGS) entry which is preliminary data.</text>
</comment>
<evidence type="ECO:0000313" key="10">
    <source>
        <dbReference type="Proteomes" id="UP000034543"/>
    </source>
</evidence>
<evidence type="ECO:0000256" key="5">
    <source>
        <dbReference type="ARBA" id="ARBA00022989"/>
    </source>
</evidence>
<dbReference type="GO" id="GO:0005886">
    <property type="term" value="C:plasma membrane"/>
    <property type="evidence" value="ECO:0007669"/>
    <property type="project" value="UniProtKB-SubCell"/>
</dbReference>
<feature type="transmembrane region" description="Helical" evidence="8">
    <location>
        <begin position="285"/>
        <end position="308"/>
    </location>
</feature>
<evidence type="ECO:0000256" key="2">
    <source>
        <dbReference type="ARBA" id="ARBA00022475"/>
    </source>
</evidence>
<dbReference type="Pfam" id="PF09594">
    <property type="entry name" value="GT87"/>
    <property type="match status" value="1"/>
</dbReference>
<comment type="subcellular location">
    <subcellularLocation>
        <location evidence="1">Cell membrane</location>
        <topology evidence="1">Multi-pass membrane protein</topology>
    </subcellularLocation>
</comment>
<dbReference type="GO" id="GO:0016758">
    <property type="term" value="F:hexosyltransferase activity"/>
    <property type="evidence" value="ECO:0007669"/>
    <property type="project" value="InterPro"/>
</dbReference>
<evidence type="ECO:0000256" key="1">
    <source>
        <dbReference type="ARBA" id="ARBA00004651"/>
    </source>
</evidence>
<dbReference type="STRING" id="1618436.UV59_C0035G0012"/>
<feature type="transmembrane region" description="Helical" evidence="8">
    <location>
        <begin position="213"/>
        <end position="235"/>
    </location>
</feature>
<dbReference type="Proteomes" id="UP000034543">
    <property type="component" value="Unassembled WGS sequence"/>
</dbReference>
<sequence>MNRRIKYLLPHDFWSILILGLLLRLLVMPFTLNWDLLANTRLIATWNTLPLAEFYKQPLAAYPPLIYSILNTVLVITGKIFGYDFWNWLHATDLALLTHQHTFRYLFFLKLPFVCIEVLTGILFSRLFARPLQNRALMLWLLNPLIIFTVSIWTSVDIIPVALLIVSLYLAKHNRFILAAAALGFGGALKLFPLFVFPLLFIQVSGWRRKAQVTVAALLPFLLAHLPVLTLPAYWQHTATGGYSDQVFFASLPIGPDRSLIFYYFFYTLILFYFNQFTSKNQRPLIFFSFFVFLPLFIFSRFNLQWILWIAPLLILVSLQNNVRKLPLFNIGMLAPLEPTFWLLDWPVKQKLGTEMTMRLLNGLQSIFAASLIWLIYAKLRLGGMREGSQN</sequence>
<proteinExistence type="inferred from homology"/>
<reference evidence="9 10" key="1">
    <citation type="journal article" date="2015" name="Nature">
        <title>rRNA introns, odd ribosomes, and small enigmatic genomes across a large radiation of phyla.</title>
        <authorList>
            <person name="Brown C.T."/>
            <person name="Hug L.A."/>
            <person name="Thomas B.C."/>
            <person name="Sharon I."/>
            <person name="Castelle C.J."/>
            <person name="Singh A."/>
            <person name="Wilkins M.J."/>
            <person name="Williams K.H."/>
            <person name="Banfield J.F."/>
        </authorList>
    </citation>
    <scope>NUCLEOTIDE SEQUENCE [LARGE SCALE GENOMIC DNA]</scope>
</reference>
<evidence type="ECO:0000256" key="6">
    <source>
        <dbReference type="ARBA" id="ARBA00023136"/>
    </source>
</evidence>
<evidence type="ECO:0008006" key="11">
    <source>
        <dbReference type="Google" id="ProtNLM"/>
    </source>
</evidence>
<feature type="transmembrane region" description="Helical" evidence="8">
    <location>
        <begin position="137"/>
        <end position="170"/>
    </location>
</feature>
<keyword evidence="6 8" id="KW-0472">Membrane</keyword>
<feature type="transmembrane region" description="Helical" evidence="8">
    <location>
        <begin position="261"/>
        <end position="278"/>
    </location>
</feature>
<evidence type="ECO:0000313" key="9">
    <source>
        <dbReference type="EMBL" id="KKS83630.1"/>
    </source>
</evidence>
<evidence type="ECO:0000256" key="7">
    <source>
        <dbReference type="ARBA" id="ARBA00024033"/>
    </source>
</evidence>
<comment type="similarity">
    <text evidence="7">Belongs to the glycosyltransferase 87 family.</text>
</comment>
<evidence type="ECO:0000256" key="3">
    <source>
        <dbReference type="ARBA" id="ARBA00022679"/>
    </source>
</evidence>
<feature type="transmembrane region" description="Helical" evidence="8">
    <location>
        <begin position="13"/>
        <end position="32"/>
    </location>
</feature>
<organism evidence="9 10">
    <name type="scientific">Candidatus Gottesmanbacteria bacterium GW2011_GWA1_43_11</name>
    <dbReference type="NCBI Taxonomy" id="1618436"/>
    <lineage>
        <taxon>Bacteria</taxon>
        <taxon>Candidatus Gottesmaniibacteriota</taxon>
    </lineage>
</organism>
<accession>A0A0G1CD99</accession>
<keyword evidence="2" id="KW-1003">Cell membrane</keyword>
<feature type="transmembrane region" description="Helical" evidence="8">
    <location>
        <begin position="65"/>
        <end position="83"/>
    </location>
</feature>
<gene>
    <name evidence="9" type="ORF">UV59_C0035G0012</name>
</gene>
<keyword evidence="4 8" id="KW-0812">Transmembrane</keyword>
<protein>
    <recommendedName>
        <fullName evidence="11">DUF2029 domain-containing protein</fullName>
    </recommendedName>
</protein>
<dbReference type="EMBL" id="LCFB01000035">
    <property type="protein sequence ID" value="KKS83630.1"/>
    <property type="molecule type" value="Genomic_DNA"/>
</dbReference>
<feature type="transmembrane region" description="Helical" evidence="8">
    <location>
        <begin position="360"/>
        <end position="377"/>
    </location>
</feature>
<dbReference type="InterPro" id="IPR018584">
    <property type="entry name" value="GT87"/>
</dbReference>
<evidence type="ECO:0000256" key="4">
    <source>
        <dbReference type="ARBA" id="ARBA00022692"/>
    </source>
</evidence>
<keyword evidence="3" id="KW-0808">Transferase</keyword>
<dbReference type="AlphaFoldDB" id="A0A0G1CD99"/>
<evidence type="ECO:0000256" key="8">
    <source>
        <dbReference type="SAM" id="Phobius"/>
    </source>
</evidence>